<dbReference type="Pfam" id="PF19608">
    <property type="entry name" value="DUF6113"/>
    <property type="match status" value="1"/>
</dbReference>
<feature type="compositionally biased region" description="Gly residues" evidence="1">
    <location>
        <begin position="1"/>
        <end position="34"/>
    </location>
</feature>
<evidence type="ECO:0008006" key="4">
    <source>
        <dbReference type="Google" id="ProtNLM"/>
    </source>
</evidence>
<keyword evidence="2" id="KW-1133">Transmembrane helix</keyword>
<evidence type="ECO:0000256" key="1">
    <source>
        <dbReference type="SAM" id="MobiDB-lite"/>
    </source>
</evidence>
<organism evidence="3">
    <name type="scientific">Streptomyces globisporus</name>
    <dbReference type="NCBI Taxonomy" id="1908"/>
    <lineage>
        <taxon>Bacteria</taxon>
        <taxon>Bacillati</taxon>
        <taxon>Actinomycetota</taxon>
        <taxon>Actinomycetes</taxon>
        <taxon>Kitasatosporales</taxon>
        <taxon>Streptomycetaceae</taxon>
        <taxon>Streptomyces</taxon>
    </lineage>
</organism>
<reference evidence="3" key="1">
    <citation type="journal article" date="2020" name="PLoS ONE">
        <title>Isolation and characterization of Streptomyces bacteriophages and Streptomyces strains encoding biosynthetic arsenals: Streptomyces strains and phages for antibiotic discovery.</title>
        <authorList>
            <person name="Montano E.T."/>
            <person name="Nideffer J.F."/>
            <person name="Brumage L."/>
            <person name="Erb M."/>
            <person name="Derman A.I."/>
            <person name="Davis J.P."/>
            <person name="Estrada E."/>
            <person name="Fu S."/>
            <person name="Le D."/>
            <person name="Vuppala A."/>
            <person name="Tran C."/>
            <person name="Luterstein E."/>
            <person name="Lakkaraju S."/>
            <person name="Panchagnula S."/>
            <person name="Ren C."/>
            <person name="Doan J."/>
            <person name="Tran S."/>
            <person name="Soriano J."/>
            <person name="Fujita Y."/>
            <person name="Gutala P."/>
            <person name="Fujii Q."/>
            <person name="Lee M."/>
            <person name="Bui A."/>
            <person name="Villarreal C."/>
            <person name="Shing S.R."/>
            <person name="Kim S."/>
            <person name="Freeman D."/>
            <person name="Racha V."/>
            <person name="Ho A."/>
            <person name="Kumar P."/>
            <person name="Falah K."/>
            <person name="Dawson T."/>
            <person name="Enustun E."/>
            <person name="Prichard A."/>
            <person name="Gomez A."/>
            <person name="Khanna K."/>
            <person name="Trigg S."/>
            <person name="Fernandez L."/>
            <person name="Pogliano K."/>
            <person name="Pogliano J."/>
        </authorList>
    </citation>
    <scope>NUCLEOTIDE SEQUENCE</scope>
    <source>
        <strain evidence="3">QF2</strain>
    </source>
</reference>
<keyword evidence="2" id="KW-0812">Transmembrane</keyword>
<keyword evidence="2" id="KW-0472">Membrane</keyword>
<dbReference type="AlphaFoldDB" id="A0A927GNW1"/>
<sequence>MSGGTGKDGQAGSGGGSVGKGGGTGQAGNGGGSAGDAEGSAGKAGGSAGKARESKGRVRARSSASASSPSSYAPRRNAPPREPEPVGFAARPNPARIAAYAGLAVVGALVGLAGTLVQAAWFPGGLIIALAAAAGLFYGGRVLIRTQIGALAPAAGWFITVFLLLSGRPEGDYVFGDELGLILFMLGGTAVAVICATTSRVPQSAMHSGRSGT</sequence>
<feature type="transmembrane region" description="Helical" evidence="2">
    <location>
        <begin position="97"/>
        <end position="114"/>
    </location>
</feature>
<accession>A0A927GNW1</accession>
<protein>
    <recommendedName>
        <fullName evidence="4">Integral membrane protein</fullName>
    </recommendedName>
</protein>
<name>A0A927GNW1_STRGL</name>
<feature type="transmembrane region" description="Helical" evidence="2">
    <location>
        <begin position="179"/>
        <end position="201"/>
    </location>
</feature>
<comment type="caution">
    <text evidence="3">The sequence shown here is derived from an EMBL/GenBank/DDBJ whole genome shotgun (WGS) entry which is preliminary data.</text>
</comment>
<dbReference type="EMBL" id="JACWUS010000001">
    <property type="protein sequence ID" value="MBD2829309.1"/>
    <property type="molecule type" value="Genomic_DNA"/>
</dbReference>
<evidence type="ECO:0000313" key="3">
    <source>
        <dbReference type="EMBL" id="MBD2829309.1"/>
    </source>
</evidence>
<proteinExistence type="predicted"/>
<feature type="region of interest" description="Disordered" evidence="1">
    <location>
        <begin position="1"/>
        <end position="88"/>
    </location>
</feature>
<dbReference type="InterPro" id="IPR046095">
    <property type="entry name" value="DUF6113"/>
</dbReference>
<gene>
    <name evidence="3" type="ORF">ID875_15360</name>
</gene>
<feature type="transmembrane region" description="Helical" evidence="2">
    <location>
        <begin position="120"/>
        <end position="138"/>
    </location>
</feature>
<feature type="transmembrane region" description="Helical" evidence="2">
    <location>
        <begin position="150"/>
        <end position="167"/>
    </location>
</feature>
<feature type="compositionally biased region" description="Low complexity" evidence="1">
    <location>
        <begin position="61"/>
        <end position="76"/>
    </location>
</feature>
<evidence type="ECO:0000256" key="2">
    <source>
        <dbReference type="SAM" id="Phobius"/>
    </source>
</evidence>